<gene>
    <name evidence="4" type="primary">aat</name>
    <name evidence="5" type="ORF">HXX02_12805</name>
</gene>
<comment type="function">
    <text evidence="4">Functions in the N-end rule pathway of protein degradation where it conjugates Leu, Phe and, less efficiently, Met from aminoacyl-tRNAs to the N-termini of proteins containing an N-terminal arginine or lysine.</text>
</comment>
<dbReference type="Proteomes" id="UP001205566">
    <property type="component" value="Unassembled WGS sequence"/>
</dbReference>
<comment type="catalytic activity">
    <reaction evidence="4">
        <text>L-phenylalanyl-tRNA(Phe) + an N-terminal L-alpha-aminoacyl-[protein] = an N-terminal L-phenylalanyl-L-alpha-aminoacyl-[protein] + tRNA(Phe)</text>
        <dbReference type="Rhea" id="RHEA:43632"/>
        <dbReference type="Rhea" id="RHEA-COMP:9668"/>
        <dbReference type="Rhea" id="RHEA-COMP:9699"/>
        <dbReference type="Rhea" id="RHEA-COMP:10636"/>
        <dbReference type="Rhea" id="RHEA-COMP:10637"/>
        <dbReference type="ChEBI" id="CHEBI:78442"/>
        <dbReference type="ChEBI" id="CHEBI:78531"/>
        <dbReference type="ChEBI" id="CHEBI:78597"/>
        <dbReference type="ChEBI" id="CHEBI:83561"/>
        <dbReference type="EC" id="2.3.2.6"/>
    </reaction>
</comment>
<dbReference type="InterPro" id="IPR004616">
    <property type="entry name" value="Leu/Phe-tRNA_Trfase"/>
</dbReference>
<dbReference type="Gene3D" id="3.30.70.3550">
    <property type="entry name" value="Leucyl/phenylalanyl-tRNA-protein transferase, N-terminal domain"/>
    <property type="match status" value="1"/>
</dbReference>
<evidence type="ECO:0000256" key="3">
    <source>
        <dbReference type="ARBA" id="ARBA00023315"/>
    </source>
</evidence>
<evidence type="ECO:0000256" key="4">
    <source>
        <dbReference type="HAMAP-Rule" id="MF_00688"/>
    </source>
</evidence>
<dbReference type="SUPFAM" id="SSF55729">
    <property type="entry name" value="Acyl-CoA N-acyltransferases (Nat)"/>
    <property type="match status" value="1"/>
</dbReference>
<dbReference type="EMBL" id="JACASI010000033">
    <property type="protein sequence ID" value="MCQ3830328.1"/>
    <property type="molecule type" value="Genomic_DNA"/>
</dbReference>
<accession>A0ABT1P2I7</accession>
<keyword evidence="3 4" id="KW-0012">Acyltransferase</keyword>
<comment type="catalytic activity">
    <reaction evidence="4">
        <text>N-terminal L-lysyl-[protein] + L-leucyl-tRNA(Leu) = N-terminal L-leucyl-L-lysyl-[protein] + tRNA(Leu) + H(+)</text>
        <dbReference type="Rhea" id="RHEA:12340"/>
        <dbReference type="Rhea" id="RHEA-COMP:9613"/>
        <dbReference type="Rhea" id="RHEA-COMP:9622"/>
        <dbReference type="Rhea" id="RHEA-COMP:12670"/>
        <dbReference type="Rhea" id="RHEA-COMP:12671"/>
        <dbReference type="ChEBI" id="CHEBI:15378"/>
        <dbReference type="ChEBI" id="CHEBI:65249"/>
        <dbReference type="ChEBI" id="CHEBI:78442"/>
        <dbReference type="ChEBI" id="CHEBI:78494"/>
        <dbReference type="ChEBI" id="CHEBI:133043"/>
        <dbReference type="EC" id="2.3.2.6"/>
    </reaction>
</comment>
<evidence type="ECO:0000256" key="2">
    <source>
        <dbReference type="ARBA" id="ARBA00022679"/>
    </source>
</evidence>
<dbReference type="InterPro" id="IPR016181">
    <property type="entry name" value="Acyl_CoA_acyltransferase"/>
</dbReference>
<evidence type="ECO:0000313" key="6">
    <source>
        <dbReference type="Proteomes" id="UP001205566"/>
    </source>
</evidence>
<dbReference type="PANTHER" id="PTHR30098">
    <property type="entry name" value="LEUCYL/PHENYLALANYL-TRNA--PROTEIN TRANSFERASE"/>
    <property type="match status" value="1"/>
</dbReference>
<evidence type="ECO:0000313" key="5">
    <source>
        <dbReference type="EMBL" id="MCQ3830328.1"/>
    </source>
</evidence>
<dbReference type="InterPro" id="IPR042221">
    <property type="entry name" value="Leu/Phe-tRNA_Trfase_N"/>
</dbReference>
<dbReference type="Gene3D" id="3.40.630.70">
    <property type="entry name" value="Leucyl/phenylalanyl-tRNA-protein transferase, C-terminal domain"/>
    <property type="match status" value="1"/>
</dbReference>
<dbReference type="InterPro" id="IPR042203">
    <property type="entry name" value="Leu/Phe-tRNA_Trfase_C"/>
</dbReference>
<dbReference type="NCBIfam" id="TIGR00667">
    <property type="entry name" value="aat"/>
    <property type="match status" value="1"/>
</dbReference>
<reference evidence="5" key="1">
    <citation type="thesis" date="2020" institute="Technische Universitat Dresden" country="Dresden, Germany">
        <title>The Agarolytic System of Microbulbifer elongatus PORT2, Isolated from Batu Karas, Pangandaran West Java Indonesia.</title>
        <authorList>
            <person name="Anggraeni S.R."/>
        </authorList>
    </citation>
    <scope>NUCLEOTIDE SEQUENCE</scope>
    <source>
        <strain evidence="5">PORT2</strain>
    </source>
</reference>
<evidence type="ECO:0000256" key="1">
    <source>
        <dbReference type="ARBA" id="ARBA00022490"/>
    </source>
</evidence>
<dbReference type="GO" id="GO:0008914">
    <property type="term" value="F:leucyl-tRNA--protein transferase activity"/>
    <property type="evidence" value="ECO:0007669"/>
    <property type="project" value="UniProtKB-EC"/>
</dbReference>
<comment type="catalytic activity">
    <reaction evidence="4">
        <text>N-terminal L-arginyl-[protein] + L-leucyl-tRNA(Leu) = N-terminal L-leucyl-L-arginyl-[protein] + tRNA(Leu) + H(+)</text>
        <dbReference type="Rhea" id="RHEA:50416"/>
        <dbReference type="Rhea" id="RHEA-COMP:9613"/>
        <dbReference type="Rhea" id="RHEA-COMP:9622"/>
        <dbReference type="Rhea" id="RHEA-COMP:12672"/>
        <dbReference type="Rhea" id="RHEA-COMP:12673"/>
        <dbReference type="ChEBI" id="CHEBI:15378"/>
        <dbReference type="ChEBI" id="CHEBI:64719"/>
        <dbReference type="ChEBI" id="CHEBI:78442"/>
        <dbReference type="ChEBI" id="CHEBI:78494"/>
        <dbReference type="ChEBI" id="CHEBI:133044"/>
        <dbReference type="EC" id="2.3.2.6"/>
    </reaction>
</comment>
<comment type="similarity">
    <text evidence="4">Belongs to the L/F-transferase family.</text>
</comment>
<dbReference type="Pfam" id="PF03588">
    <property type="entry name" value="Leu_Phe_trans"/>
    <property type="match status" value="1"/>
</dbReference>
<name>A0ABT1P2I7_9GAMM</name>
<comment type="subcellular location">
    <subcellularLocation>
        <location evidence="4">Cytoplasm</location>
    </subcellularLocation>
</comment>
<sequence length="240" mass="26963">MDDILSLLDPARVEFPSTQTALSDPNGLLAVGGDLTPEWLLAAYRKGIFPWFSDDQPILWWSPSPRCVVRPQALKFSRSLRKVIRQRRFTITFDQAFADVMRGCAGPRRDDSGTWITDDMYWAYLEMHARGHAHSVEAWLDGQLVGGLYGLSIGRVFFGESMFHRATDASKVAFAYLVRQLATWGCELIDCQVSNPHLMSLGAEEMPREEFEGHLALGVAETPFPTQWPNVPAPDLFDGD</sequence>
<keyword evidence="6" id="KW-1185">Reference proteome</keyword>
<keyword evidence="2 4" id="KW-0808">Transferase</keyword>
<keyword evidence="1 4" id="KW-0963">Cytoplasm</keyword>
<dbReference type="PANTHER" id="PTHR30098:SF2">
    <property type="entry name" value="LEUCYL_PHENYLALANYL-TRNA--PROTEIN TRANSFERASE"/>
    <property type="match status" value="1"/>
</dbReference>
<dbReference type="HAMAP" id="MF_00688">
    <property type="entry name" value="Leu_Phe_trans"/>
    <property type="match status" value="1"/>
</dbReference>
<protein>
    <recommendedName>
        <fullName evidence="4">Leucyl/phenylalanyl-tRNA--protein transferase</fullName>
        <ecNumber evidence="4">2.3.2.6</ecNumber>
    </recommendedName>
    <alternativeName>
        <fullName evidence="4">L/F-transferase</fullName>
    </alternativeName>
    <alternativeName>
        <fullName evidence="4">Leucyltransferase</fullName>
    </alternativeName>
    <alternativeName>
        <fullName evidence="4">Phenyalanyltransferase</fullName>
    </alternativeName>
</protein>
<proteinExistence type="inferred from homology"/>
<organism evidence="5 6">
    <name type="scientific">Microbulbifer elongatus</name>
    <dbReference type="NCBI Taxonomy" id="86173"/>
    <lineage>
        <taxon>Bacteria</taxon>
        <taxon>Pseudomonadati</taxon>
        <taxon>Pseudomonadota</taxon>
        <taxon>Gammaproteobacteria</taxon>
        <taxon>Cellvibrionales</taxon>
        <taxon>Microbulbiferaceae</taxon>
        <taxon>Microbulbifer</taxon>
    </lineage>
</organism>
<dbReference type="RefSeq" id="WP_255875284.1">
    <property type="nucleotide sequence ID" value="NZ_JACASI010000033.1"/>
</dbReference>
<dbReference type="EC" id="2.3.2.6" evidence="4"/>
<comment type="caution">
    <text evidence="5">The sequence shown here is derived from an EMBL/GenBank/DDBJ whole genome shotgun (WGS) entry which is preliminary data.</text>
</comment>